<dbReference type="Gene3D" id="3.40.50.11820">
    <property type="match status" value="1"/>
</dbReference>
<gene>
    <name evidence="8" type="ORF">E2F43_18035</name>
</gene>
<dbReference type="Pfam" id="PF04464">
    <property type="entry name" value="Glyphos_transf"/>
    <property type="match status" value="1"/>
</dbReference>
<dbReference type="GO" id="GO:0005886">
    <property type="term" value="C:plasma membrane"/>
    <property type="evidence" value="ECO:0007669"/>
    <property type="project" value="UniProtKB-SubCell"/>
</dbReference>
<evidence type="ECO:0000256" key="5">
    <source>
        <dbReference type="ARBA" id="ARBA00022944"/>
    </source>
</evidence>
<keyword evidence="5" id="KW-0777">Teichoic acid biosynthesis</keyword>
<dbReference type="RefSeq" id="WP_133215350.1">
    <property type="nucleotide sequence ID" value="NZ_SMSE01000005.1"/>
</dbReference>
<evidence type="ECO:0000256" key="4">
    <source>
        <dbReference type="ARBA" id="ARBA00022679"/>
    </source>
</evidence>
<protein>
    <submittedName>
        <fullName evidence="8">CDP-glycerol:glycerophosphate glycerophosphotransferase</fullName>
    </submittedName>
</protein>
<evidence type="ECO:0000256" key="3">
    <source>
        <dbReference type="ARBA" id="ARBA00022475"/>
    </source>
</evidence>
<feature type="domain" description="Glycosyltransferase 2-like" evidence="7">
    <location>
        <begin position="5"/>
        <end position="134"/>
    </location>
</feature>
<evidence type="ECO:0000259" key="7">
    <source>
        <dbReference type="Pfam" id="PF00535"/>
    </source>
</evidence>
<evidence type="ECO:0000313" key="8">
    <source>
        <dbReference type="EMBL" id="TDG11614.1"/>
    </source>
</evidence>
<dbReference type="Proteomes" id="UP000295554">
    <property type="component" value="Unassembled WGS sequence"/>
</dbReference>
<proteinExistence type="inferred from homology"/>
<evidence type="ECO:0000256" key="6">
    <source>
        <dbReference type="ARBA" id="ARBA00023136"/>
    </source>
</evidence>
<name>A0A4R5LNB4_9GAMM</name>
<dbReference type="AlphaFoldDB" id="A0A4R5LNB4"/>
<reference evidence="8 9" key="1">
    <citation type="submission" date="2019-03" db="EMBL/GenBank/DDBJ databases">
        <title>Seongchinamella monodicae gen. nov., sp. nov., a novel member of the Gammaproteobacteria isolated from a tidal mudflat of beach.</title>
        <authorList>
            <person name="Yang H.G."/>
            <person name="Kang J.W."/>
            <person name="Lee S.D."/>
        </authorList>
    </citation>
    <scope>NUCLEOTIDE SEQUENCE [LARGE SCALE GENOMIC DNA]</scope>
    <source>
        <strain evidence="8 9">GH4-78</strain>
    </source>
</reference>
<evidence type="ECO:0000256" key="2">
    <source>
        <dbReference type="ARBA" id="ARBA00010488"/>
    </source>
</evidence>
<keyword evidence="9" id="KW-1185">Reference proteome</keyword>
<keyword evidence="3" id="KW-1003">Cell membrane</keyword>
<dbReference type="Gene3D" id="3.90.550.10">
    <property type="entry name" value="Spore Coat Polysaccharide Biosynthesis Protein SpsA, Chain A"/>
    <property type="match status" value="1"/>
</dbReference>
<keyword evidence="6" id="KW-0472">Membrane</keyword>
<dbReference type="InterPro" id="IPR043149">
    <property type="entry name" value="TagF_N"/>
</dbReference>
<dbReference type="PANTHER" id="PTHR37316">
    <property type="entry name" value="TEICHOIC ACID GLYCEROL-PHOSPHATE PRIMASE"/>
    <property type="match status" value="1"/>
</dbReference>
<sequence>MKAVSIVIPVYNTELFLEECLDSVLEQETKLDIEVICINDESPDNSLKILHRYQRTFPNVLKVIDQPNTGGATAINRGILAARGDFILILDSDDYLLPDSLDSLYDRAIVTDAKIVVGKMLKLTNNVFSSVEETDWISGSAVLSTPKQRCQIFISKMYHGKLMRRDFLVSENIFMKDGQIYADGPFVAKAYTSTSSIATLNKDVVVWRKRESSNNLSITDRKKEARTLLDHMESLSMSWQNTASANESLYLEKLLEFDSRRPVWHLFPFWLERDFSFKQLSRFYEATADYYSMVRHTQVKNLPRAEGFIVRSLFRRNRYEFYLFCYLYYCRIRYRQFRARTRAGLRKYSPKKLLGKLAPIGLKRAYRKIKPNYAGHDIFRSYLSSTERDDNLVVFESFFGKSYSGNPKYIHQELARHYPEFRSVWVYNKQPLDILNCEKQVRRGSDEYFQALAKSKYWVNNIQFPVHEKADDTVYIQTWHGTPLKKLGWDIEVSGPEAGAREKAYRESRNWDYLLSQNSYSTEIFRRCFKFGGKILEQGYPINDIWSSPELDRIKQRVKDSLGIPASKRVVLYAPTWRDNNPLGNWIYKADDVFDYEAWSRNAPSDVVLLLKFHHLVLPPRLNGYEQRIMSVSDYDDTQELLAIADCLITDYSSIFFDYLNSDRPIIYYAYDLAEYQDSTRDMYVSMDQLPGPVVTSFSELLDRVDQLEEVATGFQDLRDEFAAKFCPNDDGSAANRILGEIFKASNAIEHAH</sequence>
<dbReference type="Pfam" id="PF00535">
    <property type="entry name" value="Glycos_transf_2"/>
    <property type="match status" value="1"/>
</dbReference>
<comment type="caution">
    <text evidence="8">The sequence shown here is derived from an EMBL/GenBank/DDBJ whole genome shotgun (WGS) entry which is preliminary data.</text>
</comment>
<evidence type="ECO:0000256" key="1">
    <source>
        <dbReference type="ARBA" id="ARBA00004202"/>
    </source>
</evidence>
<dbReference type="InterPro" id="IPR001173">
    <property type="entry name" value="Glyco_trans_2-like"/>
</dbReference>
<dbReference type="InterPro" id="IPR051612">
    <property type="entry name" value="Teichoic_Acid_Biosynth"/>
</dbReference>
<comment type="subcellular location">
    <subcellularLocation>
        <location evidence="1">Cell membrane</location>
        <topology evidence="1">Peripheral membrane protein</topology>
    </subcellularLocation>
</comment>
<evidence type="ECO:0000313" key="9">
    <source>
        <dbReference type="Proteomes" id="UP000295554"/>
    </source>
</evidence>
<organism evidence="8 9">
    <name type="scientific">Seongchinamella unica</name>
    <dbReference type="NCBI Taxonomy" id="2547392"/>
    <lineage>
        <taxon>Bacteria</taxon>
        <taxon>Pseudomonadati</taxon>
        <taxon>Pseudomonadota</taxon>
        <taxon>Gammaproteobacteria</taxon>
        <taxon>Cellvibrionales</taxon>
        <taxon>Halieaceae</taxon>
        <taxon>Seongchinamella</taxon>
    </lineage>
</organism>
<dbReference type="Gene3D" id="3.40.50.12580">
    <property type="match status" value="1"/>
</dbReference>
<dbReference type="GO" id="GO:0019350">
    <property type="term" value="P:teichoic acid biosynthetic process"/>
    <property type="evidence" value="ECO:0007669"/>
    <property type="project" value="UniProtKB-KW"/>
</dbReference>
<dbReference type="SUPFAM" id="SSF53756">
    <property type="entry name" value="UDP-Glycosyltransferase/glycogen phosphorylase"/>
    <property type="match status" value="1"/>
</dbReference>
<comment type="similarity">
    <text evidence="2">Belongs to the CDP-glycerol glycerophosphotransferase family.</text>
</comment>
<accession>A0A4R5LNB4</accession>
<dbReference type="SUPFAM" id="SSF53448">
    <property type="entry name" value="Nucleotide-diphospho-sugar transferases"/>
    <property type="match status" value="1"/>
</dbReference>
<dbReference type="PANTHER" id="PTHR37316:SF3">
    <property type="entry name" value="TEICHOIC ACID GLYCEROL-PHOSPHATE TRANSFERASE"/>
    <property type="match status" value="1"/>
</dbReference>
<dbReference type="InterPro" id="IPR043148">
    <property type="entry name" value="TagF_C"/>
</dbReference>
<dbReference type="EMBL" id="SMSE01000005">
    <property type="protein sequence ID" value="TDG11614.1"/>
    <property type="molecule type" value="Genomic_DNA"/>
</dbReference>
<dbReference type="OrthoDB" id="9802649at2"/>
<dbReference type="InterPro" id="IPR007554">
    <property type="entry name" value="Glycerophosphate_synth"/>
</dbReference>
<keyword evidence="4 8" id="KW-0808">Transferase</keyword>
<dbReference type="InterPro" id="IPR029044">
    <property type="entry name" value="Nucleotide-diphossugar_trans"/>
</dbReference>
<dbReference type="CDD" id="cd00761">
    <property type="entry name" value="Glyco_tranf_GTA_type"/>
    <property type="match status" value="1"/>
</dbReference>
<dbReference type="GO" id="GO:0047355">
    <property type="term" value="F:CDP-glycerol glycerophosphotransferase activity"/>
    <property type="evidence" value="ECO:0007669"/>
    <property type="project" value="InterPro"/>
</dbReference>